<dbReference type="InterPro" id="IPR024607">
    <property type="entry name" value="Sulfatase_CS"/>
</dbReference>
<reference evidence="7" key="1">
    <citation type="journal article" date="2015" name="Genome Announc.">
        <title>Draft Genome Sequence of Tolypothrix boutellei Strain VB521301.</title>
        <authorList>
            <person name="Chandrababunaidu M.M."/>
            <person name="Singh D."/>
            <person name="Sen D."/>
            <person name="Bhan S."/>
            <person name="Das S."/>
            <person name="Gupta A."/>
            <person name="Adhikary S.P."/>
            <person name="Tripathy S."/>
        </authorList>
    </citation>
    <scope>NUCLEOTIDE SEQUENCE</scope>
    <source>
        <strain evidence="7">VB521301</strain>
    </source>
</reference>
<dbReference type="InterPro" id="IPR006311">
    <property type="entry name" value="TAT_signal"/>
</dbReference>
<evidence type="ECO:0000313" key="8">
    <source>
        <dbReference type="Proteomes" id="UP000029738"/>
    </source>
</evidence>
<evidence type="ECO:0000256" key="3">
    <source>
        <dbReference type="ARBA" id="ARBA00022801"/>
    </source>
</evidence>
<dbReference type="OrthoDB" id="279611at2"/>
<evidence type="ECO:0000256" key="1">
    <source>
        <dbReference type="ARBA" id="ARBA00008779"/>
    </source>
</evidence>
<comment type="similarity">
    <text evidence="1">Belongs to the sulfatase family.</text>
</comment>
<proteinExistence type="inferred from homology"/>
<organism evidence="7">
    <name type="scientific">Tolypothrix bouteillei VB521301</name>
    <dbReference type="NCBI Taxonomy" id="1479485"/>
    <lineage>
        <taxon>Bacteria</taxon>
        <taxon>Bacillati</taxon>
        <taxon>Cyanobacteriota</taxon>
        <taxon>Cyanophyceae</taxon>
        <taxon>Nostocales</taxon>
        <taxon>Tolypothrichaceae</taxon>
        <taxon>Tolypothrix</taxon>
    </lineage>
</organism>
<gene>
    <name evidence="7" type="ORF">DA73_0226180</name>
    <name evidence="6" type="ORF">DA73_0400003415</name>
</gene>
<evidence type="ECO:0000259" key="5">
    <source>
        <dbReference type="Pfam" id="PF00884"/>
    </source>
</evidence>
<reference evidence="6" key="2">
    <citation type="submission" date="2019-11" db="EMBL/GenBank/DDBJ databases">
        <title>Improved Assembly of Tolypothrix boutellei genome.</title>
        <authorList>
            <person name="Sarangi A.N."/>
            <person name="Mukherjee M."/>
            <person name="Ghosh S."/>
            <person name="Singh D."/>
            <person name="Das A."/>
            <person name="Kant S."/>
            <person name="Prusty A."/>
            <person name="Tripathy S."/>
        </authorList>
    </citation>
    <scope>NUCLEOTIDE SEQUENCE</scope>
    <source>
        <strain evidence="6">VB521301</strain>
    </source>
</reference>
<accession>A0A0C1RBT7</accession>
<dbReference type="AlphaFoldDB" id="A0A0C1RBT7"/>
<dbReference type="InterPro" id="IPR017850">
    <property type="entry name" value="Alkaline_phosphatase_core_sf"/>
</dbReference>
<evidence type="ECO:0000313" key="6">
    <source>
        <dbReference type="EMBL" id="KAF3884630.1"/>
    </source>
</evidence>
<name>A0A0C1RBT7_9CYAN</name>
<dbReference type="InterPro" id="IPR000917">
    <property type="entry name" value="Sulfatase_N"/>
</dbReference>
<dbReference type="GO" id="GO:0004065">
    <property type="term" value="F:arylsulfatase activity"/>
    <property type="evidence" value="ECO:0007669"/>
    <property type="project" value="TreeGrafter"/>
</dbReference>
<dbReference type="InterPro" id="IPR050738">
    <property type="entry name" value="Sulfatase"/>
</dbReference>
<keyword evidence="4" id="KW-0106">Calcium</keyword>
<comment type="caution">
    <text evidence="7">The sequence shown here is derived from an EMBL/GenBank/DDBJ whole genome shotgun (WGS) entry which is preliminary data.</text>
</comment>
<protein>
    <submittedName>
        <fullName evidence="6">Sulfatase</fullName>
    </submittedName>
    <submittedName>
        <fullName evidence="7">Twin-arginine translocation pathway signal protein</fullName>
    </submittedName>
</protein>
<dbReference type="CDD" id="cd16144">
    <property type="entry name" value="ARS_like"/>
    <property type="match status" value="1"/>
</dbReference>
<evidence type="ECO:0000256" key="4">
    <source>
        <dbReference type="ARBA" id="ARBA00022837"/>
    </source>
</evidence>
<dbReference type="EMBL" id="JHEG02000054">
    <property type="protein sequence ID" value="KIE09790.1"/>
    <property type="molecule type" value="Genomic_DNA"/>
</dbReference>
<dbReference type="Gene3D" id="3.30.1120.10">
    <property type="match status" value="1"/>
</dbReference>
<dbReference type="PROSITE" id="PS51318">
    <property type="entry name" value="TAT"/>
    <property type="match status" value="1"/>
</dbReference>
<evidence type="ECO:0000313" key="7">
    <source>
        <dbReference type="EMBL" id="KIE09790.1"/>
    </source>
</evidence>
<dbReference type="GO" id="GO:0046872">
    <property type="term" value="F:metal ion binding"/>
    <property type="evidence" value="ECO:0007669"/>
    <property type="project" value="UniProtKB-KW"/>
</dbReference>
<dbReference type="Proteomes" id="UP000029738">
    <property type="component" value="Unassembled WGS sequence"/>
</dbReference>
<dbReference type="RefSeq" id="WP_038078523.1">
    <property type="nucleotide sequence ID" value="NZ_JHEG04000001.1"/>
</dbReference>
<evidence type="ECO:0000256" key="2">
    <source>
        <dbReference type="ARBA" id="ARBA00022723"/>
    </source>
</evidence>
<dbReference type="SUPFAM" id="SSF53649">
    <property type="entry name" value="Alkaline phosphatase-like"/>
    <property type="match status" value="1"/>
</dbReference>
<dbReference type="Pfam" id="PF00884">
    <property type="entry name" value="Sulfatase"/>
    <property type="match status" value="1"/>
</dbReference>
<sequence length="457" mass="50631">MHKDLPEAISRRKFLGTAIATTAITIGASSVFSSVSAKQRRPNVVFILTDDLGWGDLSIYGQTNYQTPNLDQLAQEGTRFTNAYAAQTVCTPTRVGFFTGRYPARLPVGLQEPLAGGETVGLPPEHPTIASLLKANGYETALVGKWHTGFLPNYGPLKSGFDEFFGNYSGAIDYFTHKTGNGSLDFYEGEELVDRSGYTTDLYTERAVNFIKRPRTRPFYLSLHYTAPHWPWEGPEDEELSRTFYNSNSFTAGGSPETYAAMMKSLDDGIGKVLTALEESGQADNTIVIFVSDNGGEEYSNFGPYQGKKGSLYEGGLRVPAIIRWPGVIPSNQVNTQVTITMDLTATILAATGTKPDPNYPLDGKNLLPVVLGKKAVYPRSLYWRYKAYRPGSSQPLQAAVRSEDWKYLKQGDKEYLFNLATDEGEQTDLKDDYPDVLEELRTKFQAWDAQVLPYPA</sequence>
<dbReference type="PROSITE" id="PS00149">
    <property type="entry name" value="SULFATASE_2"/>
    <property type="match status" value="1"/>
</dbReference>
<feature type="domain" description="Sulfatase N-terminal" evidence="5">
    <location>
        <begin position="42"/>
        <end position="353"/>
    </location>
</feature>
<keyword evidence="3" id="KW-0378">Hydrolase</keyword>
<dbReference type="PANTHER" id="PTHR42693:SF53">
    <property type="entry name" value="ENDO-4-O-SULFATASE"/>
    <property type="match status" value="1"/>
</dbReference>
<dbReference type="STRING" id="1479485.DA73_0226180"/>
<dbReference type="EMBL" id="JHEG04000001">
    <property type="protein sequence ID" value="KAF3884630.1"/>
    <property type="molecule type" value="Genomic_DNA"/>
</dbReference>
<dbReference type="PANTHER" id="PTHR42693">
    <property type="entry name" value="ARYLSULFATASE FAMILY MEMBER"/>
    <property type="match status" value="1"/>
</dbReference>
<dbReference type="Gene3D" id="3.40.720.10">
    <property type="entry name" value="Alkaline Phosphatase, subunit A"/>
    <property type="match status" value="1"/>
</dbReference>
<keyword evidence="2" id="KW-0479">Metal-binding</keyword>
<keyword evidence="8" id="KW-1185">Reference proteome</keyword>